<accession>A0A941BGB8</accession>
<protein>
    <submittedName>
        <fullName evidence="9">S8 family serine peptidase</fullName>
    </submittedName>
</protein>
<dbReference type="GO" id="GO:0005615">
    <property type="term" value="C:extracellular space"/>
    <property type="evidence" value="ECO:0007669"/>
    <property type="project" value="TreeGrafter"/>
</dbReference>
<evidence type="ECO:0000259" key="8">
    <source>
        <dbReference type="Pfam" id="PF02225"/>
    </source>
</evidence>
<reference evidence="9" key="1">
    <citation type="submission" date="2021-04" db="EMBL/GenBank/DDBJ databases">
        <title>The genome sequence of Ideonella sp. 4Y11.</title>
        <authorList>
            <person name="Liu Y."/>
        </authorList>
    </citation>
    <scope>NUCLEOTIDE SEQUENCE</scope>
    <source>
        <strain evidence="9">4Y11</strain>
    </source>
</reference>
<dbReference type="InterPro" id="IPR036852">
    <property type="entry name" value="Peptidase_S8/S53_dom_sf"/>
</dbReference>
<dbReference type="Proteomes" id="UP000678374">
    <property type="component" value="Unassembled WGS sequence"/>
</dbReference>
<feature type="domain" description="PA" evidence="8">
    <location>
        <begin position="74"/>
        <end position="145"/>
    </location>
</feature>
<keyword evidence="5" id="KW-0720">Serine protease</keyword>
<evidence type="ECO:0000256" key="6">
    <source>
        <dbReference type="PROSITE-ProRule" id="PRU01240"/>
    </source>
</evidence>
<proteinExistence type="inferred from homology"/>
<dbReference type="Gene3D" id="3.50.30.30">
    <property type="match status" value="1"/>
</dbReference>
<dbReference type="InterPro" id="IPR050131">
    <property type="entry name" value="Peptidase_S8_subtilisin-like"/>
</dbReference>
<name>A0A941BGB8_9BURK</name>
<dbReference type="InterPro" id="IPR000209">
    <property type="entry name" value="Peptidase_S8/S53_dom"/>
</dbReference>
<comment type="caution">
    <text evidence="9">The sequence shown here is derived from an EMBL/GenBank/DDBJ whole genome shotgun (WGS) entry which is preliminary data.</text>
</comment>
<dbReference type="PROSITE" id="PS51892">
    <property type="entry name" value="SUBTILASE"/>
    <property type="match status" value="1"/>
</dbReference>
<evidence type="ECO:0000259" key="7">
    <source>
        <dbReference type="Pfam" id="PF00082"/>
    </source>
</evidence>
<dbReference type="Pfam" id="PF00082">
    <property type="entry name" value="Peptidase_S8"/>
    <property type="match status" value="1"/>
</dbReference>
<comment type="caution">
    <text evidence="6">Lacks conserved residue(s) required for the propagation of feature annotation.</text>
</comment>
<evidence type="ECO:0000256" key="5">
    <source>
        <dbReference type="ARBA" id="ARBA00022825"/>
    </source>
</evidence>
<dbReference type="PANTHER" id="PTHR43806:SF11">
    <property type="entry name" value="CEREVISIN-RELATED"/>
    <property type="match status" value="1"/>
</dbReference>
<dbReference type="GO" id="GO:0004252">
    <property type="term" value="F:serine-type endopeptidase activity"/>
    <property type="evidence" value="ECO:0007669"/>
    <property type="project" value="InterPro"/>
</dbReference>
<keyword evidence="3" id="KW-0645">Protease</keyword>
<sequence>MSVAAVDANKAWATFSQFNADVEIAGPGVLTLSSVPTGTGVIGSLTVDGSSYEAIAMTGSAQGSVSAPLYDFGLGQTDDAGVAGKVCLISRGTITFAEKVTRCEANGGVGAVIYNNAPGNFAGTLNGAPTTIPSMSVSQADGAMLVTKVGMTADAGVVASNYAYLSGTSMATPHVSGVAGLIWSFHPECSAAQVRKALNNSAMDLGDPGRDDKFGNGLVQAKAALKKLESCVAN</sequence>
<evidence type="ECO:0000256" key="1">
    <source>
        <dbReference type="ARBA" id="ARBA00011073"/>
    </source>
</evidence>
<keyword evidence="4" id="KW-0378">Hydrolase</keyword>
<dbReference type="Gene3D" id="3.40.50.200">
    <property type="entry name" value="Peptidase S8/S53 domain"/>
    <property type="match status" value="1"/>
</dbReference>
<evidence type="ECO:0000256" key="2">
    <source>
        <dbReference type="ARBA" id="ARBA00022512"/>
    </source>
</evidence>
<keyword evidence="2" id="KW-0134">Cell wall</keyword>
<feature type="domain" description="Peptidase S8/S53" evidence="7">
    <location>
        <begin position="156"/>
        <end position="217"/>
    </location>
</feature>
<evidence type="ECO:0000256" key="4">
    <source>
        <dbReference type="ARBA" id="ARBA00022801"/>
    </source>
</evidence>
<dbReference type="PANTHER" id="PTHR43806">
    <property type="entry name" value="PEPTIDASE S8"/>
    <property type="match status" value="1"/>
</dbReference>
<gene>
    <name evidence="9" type="ORF">KAK06_11905</name>
</gene>
<dbReference type="InterPro" id="IPR023828">
    <property type="entry name" value="Peptidase_S8_Ser-AS"/>
</dbReference>
<dbReference type="EMBL" id="JAGQDE010000009">
    <property type="protein sequence ID" value="MBQ0959651.1"/>
    <property type="molecule type" value="Genomic_DNA"/>
</dbReference>
<evidence type="ECO:0000256" key="3">
    <source>
        <dbReference type="ARBA" id="ARBA00022670"/>
    </source>
</evidence>
<organism evidence="9 10">
    <name type="scientific">Ideonella aquatica</name>
    <dbReference type="NCBI Taxonomy" id="2824119"/>
    <lineage>
        <taxon>Bacteria</taxon>
        <taxon>Pseudomonadati</taxon>
        <taxon>Pseudomonadota</taxon>
        <taxon>Betaproteobacteria</taxon>
        <taxon>Burkholderiales</taxon>
        <taxon>Sphaerotilaceae</taxon>
        <taxon>Ideonella</taxon>
    </lineage>
</organism>
<dbReference type="PROSITE" id="PS00138">
    <property type="entry name" value="SUBTILASE_SER"/>
    <property type="match status" value="1"/>
</dbReference>
<evidence type="ECO:0000313" key="9">
    <source>
        <dbReference type="EMBL" id="MBQ0959651.1"/>
    </source>
</evidence>
<dbReference type="GO" id="GO:0006508">
    <property type="term" value="P:proteolysis"/>
    <property type="evidence" value="ECO:0007669"/>
    <property type="project" value="UniProtKB-KW"/>
</dbReference>
<keyword evidence="10" id="KW-1185">Reference proteome</keyword>
<evidence type="ECO:0000313" key="10">
    <source>
        <dbReference type="Proteomes" id="UP000678374"/>
    </source>
</evidence>
<dbReference type="Pfam" id="PF02225">
    <property type="entry name" value="PA"/>
    <property type="match status" value="1"/>
</dbReference>
<dbReference type="SUPFAM" id="SSF52743">
    <property type="entry name" value="Subtilisin-like"/>
    <property type="match status" value="1"/>
</dbReference>
<comment type="similarity">
    <text evidence="1 6">Belongs to the peptidase S8 family.</text>
</comment>
<keyword evidence="2" id="KW-0964">Secreted</keyword>
<dbReference type="InterPro" id="IPR003137">
    <property type="entry name" value="PA_domain"/>
</dbReference>
<dbReference type="AlphaFoldDB" id="A0A941BGB8"/>